<dbReference type="AlphaFoldDB" id="A0A5D0MIG4"/>
<gene>
    <name evidence="7" type="ORF">FXF47_09585</name>
</gene>
<dbReference type="FunFam" id="3.30.479.30:FF:000004">
    <property type="entry name" value="Putative membrane protease family, stomatin"/>
    <property type="match status" value="1"/>
</dbReference>
<protein>
    <submittedName>
        <fullName evidence="7">SPFH/Band 7/PHB domain protein</fullName>
    </submittedName>
</protein>
<evidence type="ECO:0000313" key="7">
    <source>
        <dbReference type="EMBL" id="TYB30379.1"/>
    </source>
</evidence>
<dbReference type="InterPro" id="IPR018080">
    <property type="entry name" value="Band_7/stomatin-like_CS"/>
</dbReference>
<evidence type="ECO:0000256" key="1">
    <source>
        <dbReference type="ARBA" id="ARBA00004167"/>
    </source>
</evidence>
<feature type="domain" description="Band 7" evidence="6">
    <location>
        <begin position="19"/>
        <end position="198"/>
    </location>
</feature>
<organism evidence="7 8">
    <name type="scientific">Candidatus Mcinerneyibacterium aminivorans</name>
    <dbReference type="NCBI Taxonomy" id="2703815"/>
    <lineage>
        <taxon>Bacteria</taxon>
        <taxon>Candidatus Macinerneyibacteriota</taxon>
        <taxon>Candidatus Mcinerneyibacteria</taxon>
        <taxon>Candidatus Mcinerneyibacteriales</taxon>
        <taxon>Candidatus Mcinerneyibacteriaceae</taxon>
        <taxon>Candidatus Mcinerneyibacterium</taxon>
    </lineage>
</organism>
<proteinExistence type="inferred from homology"/>
<evidence type="ECO:0000256" key="3">
    <source>
        <dbReference type="ARBA" id="ARBA00022692"/>
    </source>
</evidence>
<evidence type="ECO:0000256" key="2">
    <source>
        <dbReference type="ARBA" id="ARBA00008164"/>
    </source>
</evidence>
<accession>A0A5D0MIG4</accession>
<dbReference type="CDD" id="cd08829">
    <property type="entry name" value="SPFH_paraslipin"/>
    <property type="match status" value="1"/>
</dbReference>
<dbReference type="InterPro" id="IPR001972">
    <property type="entry name" value="Stomatin_HflK_fam"/>
</dbReference>
<evidence type="ECO:0000256" key="5">
    <source>
        <dbReference type="ARBA" id="ARBA00023136"/>
    </source>
</evidence>
<sequence length="323" mass="36622">MGLYAIIIIAFLVFIVLAKGIVIVKQAEVMIVERMGKYHRTLDSGIHVIVPIFESARKINQREYRDVEGQTYMHQKITPRIDLRETVYDFPKQNVITKDNVTIEINALLYFQITDPVKATYEVNNFPVAIEKLTQTTLRNVIGELDLDETLASRDTINQKLRTILDEATDKWGVKVNRVELKDINPPKDIKNAMEKQMRAERDRRAAILEAEGKKKSEILKAEGVKKSKILEAEGMAEARLKTAKAEAKAIQLVSDGLEKTGTEPGDYLIAIKYIDAFREIIQKNDKTVLLPYEASGVLGSIESIKQMFNFDKDKGIINKNKG</sequence>
<dbReference type="InterPro" id="IPR036013">
    <property type="entry name" value="Band_7/SPFH_dom_sf"/>
</dbReference>
<dbReference type="InterPro" id="IPR050710">
    <property type="entry name" value="Band7/mec-2_domain"/>
</dbReference>
<dbReference type="PRINTS" id="PR00721">
    <property type="entry name" value="STOMATIN"/>
</dbReference>
<evidence type="ECO:0000313" key="8">
    <source>
        <dbReference type="Proteomes" id="UP000324143"/>
    </source>
</evidence>
<comment type="caution">
    <text evidence="7">The sequence shown here is derived from an EMBL/GenBank/DDBJ whole genome shotgun (WGS) entry which is preliminary data.</text>
</comment>
<keyword evidence="4" id="KW-1133">Transmembrane helix</keyword>
<dbReference type="PROSITE" id="PS01270">
    <property type="entry name" value="BAND_7"/>
    <property type="match status" value="1"/>
</dbReference>
<reference evidence="7" key="1">
    <citation type="submission" date="2019-08" db="EMBL/GenBank/DDBJ databases">
        <title>Genomic characterization of a novel candidate phylum (ARYD3) from a high temperature, high salinity tertiary oil reservoir in north central Oklahoma, USA.</title>
        <authorList>
            <person name="Youssef N.H."/>
            <person name="Yadav A."/>
            <person name="Elshahed M.S."/>
        </authorList>
    </citation>
    <scope>NUCLEOTIDE SEQUENCE [LARGE SCALE GENOMIC DNA]</scope>
    <source>
        <strain evidence="7">ARYD3</strain>
    </source>
</reference>
<dbReference type="PANTHER" id="PTHR43327">
    <property type="entry name" value="STOMATIN-LIKE PROTEIN 2, MITOCHONDRIAL"/>
    <property type="match status" value="1"/>
</dbReference>
<comment type="similarity">
    <text evidence="2">Belongs to the band 7/mec-2 family.</text>
</comment>
<evidence type="ECO:0000259" key="6">
    <source>
        <dbReference type="SMART" id="SM00244"/>
    </source>
</evidence>
<dbReference type="SUPFAM" id="SSF117892">
    <property type="entry name" value="Band 7/SPFH domain"/>
    <property type="match status" value="1"/>
</dbReference>
<dbReference type="Proteomes" id="UP000324143">
    <property type="component" value="Unassembled WGS sequence"/>
</dbReference>
<dbReference type="EMBL" id="VSIX01000139">
    <property type="protein sequence ID" value="TYB30379.1"/>
    <property type="molecule type" value="Genomic_DNA"/>
</dbReference>
<comment type="subcellular location">
    <subcellularLocation>
        <location evidence="1">Membrane</location>
        <topology evidence="1">Single-pass membrane protein</topology>
    </subcellularLocation>
</comment>
<keyword evidence="3" id="KW-0812">Transmembrane</keyword>
<evidence type="ECO:0000256" key="4">
    <source>
        <dbReference type="ARBA" id="ARBA00022989"/>
    </source>
</evidence>
<dbReference type="GO" id="GO:0005886">
    <property type="term" value="C:plasma membrane"/>
    <property type="evidence" value="ECO:0007669"/>
    <property type="project" value="UniProtKB-ARBA"/>
</dbReference>
<name>A0A5D0MIG4_9BACT</name>
<dbReference type="Pfam" id="PF01145">
    <property type="entry name" value="Band_7"/>
    <property type="match status" value="1"/>
</dbReference>
<dbReference type="PANTHER" id="PTHR43327:SF10">
    <property type="entry name" value="STOMATIN-LIKE PROTEIN 2, MITOCHONDRIAL"/>
    <property type="match status" value="1"/>
</dbReference>
<keyword evidence="5" id="KW-0472">Membrane</keyword>
<keyword evidence="8" id="KW-1185">Reference proteome</keyword>
<dbReference type="Gene3D" id="3.30.479.30">
    <property type="entry name" value="Band 7 domain"/>
    <property type="match status" value="1"/>
</dbReference>
<dbReference type="InterPro" id="IPR001107">
    <property type="entry name" value="Band_7"/>
</dbReference>
<dbReference type="SMART" id="SM00244">
    <property type="entry name" value="PHB"/>
    <property type="match status" value="1"/>
</dbReference>
<dbReference type="GO" id="GO:0098552">
    <property type="term" value="C:side of membrane"/>
    <property type="evidence" value="ECO:0007669"/>
    <property type="project" value="UniProtKB-ARBA"/>
</dbReference>